<evidence type="ECO:0000256" key="1">
    <source>
        <dbReference type="ARBA" id="ARBA00005695"/>
    </source>
</evidence>
<dbReference type="InterPro" id="IPR036366">
    <property type="entry name" value="PGBDSf"/>
</dbReference>
<protein>
    <recommendedName>
        <fullName evidence="9">Solute-binding protein family 5 domain-containing protein</fullName>
    </recommendedName>
</protein>
<evidence type="ECO:0000256" key="2">
    <source>
        <dbReference type="ARBA" id="ARBA00022448"/>
    </source>
</evidence>
<dbReference type="EMBL" id="MHTY01000015">
    <property type="protein sequence ID" value="OHA68792.1"/>
    <property type="molecule type" value="Genomic_DNA"/>
</dbReference>
<dbReference type="InterPro" id="IPR039424">
    <property type="entry name" value="SBP_5"/>
</dbReference>
<keyword evidence="4" id="KW-1133">Transmembrane helix</keyword>
<dbReference type="Proteomes" id="UP000178529">
    <property type="component" value="Unassembled WGS sequence"/>
</dbReference>
<evidence type="ECO:0008006" key="9">
    <source>
        <dbReference type="Google" id="ProtNLM"/>
    </source>
</evidence>
<dbReference type="AlphaFoldDB" id="A0A1G2R954"/>
<dbReference type="GO" id="GO:0043190">
    <property type="term" value="C:ATP-binding cassette (ABC) transporter complex"/>
    <property type="evidence" value="ECO:0007669"/>
    <property type="project" value="InterPro"/>
</dbReference>
<proteinExistence type="inferred from homology"/>
<feature type="domain" description="Peptidoglycan binding-like" evidence="6">
    <location>
        <begin position="407"/>
        <end position="448"/>
    </location>
</feature>
<feature type="domain" description="Solute-binding protein family 5" evidence="5">
    <location>
        <begin position="100"/>
        <end position="387"/>
    </location>
</feature>
<evidence type="ECO:0000259" key="6">
    <source>
        <dbReference type="Pfam" id="PF01471"/>
    </source>
</evidence>
<dbReference type="GO" id="GO:0015833">
    <property type="term" value="P:peptide transport"/>
    <property type="evidence" value="ECO:0007669"/>
    <property type="project" value="TreeGrafter"/>
</dbReference>
<comment type="similarity">
    <text evidence="1">Belongs to the bacterial solute-binding protein 5 family.</text>
</comment>
<dbReference type="PIRSF" id="PIRSF002741">
    <property type="entry name" value="MppA"/>
    <property type="match status" value="1"/>
</dbReference>
<gene>
    <name evidence="7" type="ORF">A3J68_01315</name>
</gene>
<dbReference type="PANTHER" id="PTHR30290:SF9">
    <property type="entry name" value="OLIGOPEPTIDE-BINDING PROTEIN APPA"/>
    <property type="match status" value="1"/>
</dbReference>
<dbReference type="PANTHER" id="PTHR30290">
    <property type="entry name" value="PERIPLASMIC BINDING COMPONENT OF ABC TRANSPORTER"/>
    <property type="match status" value="1"/>
</dbReference>
<dbReference type="InterPro" id="IPR036365">
    <property type="entry name" value="PGBD-like_sf"/>
</dbReference>
<evidence type="ECO:0000256" key="4">
    <source>
        <dbReference type="SAM" id="Phobius"/>
    </source>
</evidence>
<organism evidence="7 8">
    <name type="scientific">Candidatus Wildermuthbacteria bacterium RIFCSPHIGHO2_02_FULL_48_16</name>
    <dbReference type="NCBI Taxonomy" id="1802453"/>
    <lineage>
        <taxon>Bacteria</taxon>
        <taxon>Candidatus Wildermuthiibacteriota</taxon>
    </lineage>
</organism>
<sequence>MNQNSKNKFPSFSQWRKLPTFLSFREKIVFFLFLFVFIGSAIFLYAKNTNIVPSKGGTITEGVLGSPRFLNPVYADANDVDRDLTQLLFAGLMKYDEQGEVVPDLAKELRIEEGGKVYELELKEKLHWSNGTAFSVDDVLFTITTIQDPRYKSPIRANWIGVQVEKVSETTVRFRLQEPFAPFPERLTLKIIPAHIWQEISPENFALSVYNLKPVGMGPYRLKEITRDDRSGTIQKVELSTNPRYHGDKPFIQTVVFKFFESEKSMRDAFERGDITSFAAVLQTQKQSLFSRTELHEFRIPRYFAIFFNLGITTDSAVRSKDMRRIFRDTIDRQKLVETLFEKFGSVVNSPVLPTVFGLQEEEQEPLDEEGIISLARAAGYENVEGRFLKVQSTGGIQHDLQIGSKGEDVTKLQQCLAKDKEVYPEGTVSGTFGPSTRQAVIKFQEKYADEILKPIGLTAGTGKAGQGTRDVLNRLCFPESLVSTPLKITLHTLNEYPLKETAEALKQQWEDKGISVELKIQTSLDLERDTIKPRNYEALLFGEILGLIPDPFPFWHSSQKRDPGLNLTGYENKEVDKLLEQARKEVDAEKRKESLEKLQTSLLKDIPAIFLYDTNYLYVTSPSIKGIKGALIADPSQRFSSVTKWYINTARAWK</sequence>
<dbReference type="InterPro" id="IPR000914">
    <property type="entry name" value="SBP_5_dom"/>
</dbReference>
<dbReference type="Gene3D" id="1.10.101.10">
    <property type="entry name" value="PGBD-like superfamily/PGBD"/>
    <property type="match status" value="1"/>
</dbReference>
<dbReference type="SUPFAM" id="SSF47090">
    <property type="entry name" value="PGBD-like"/>
    <property type="match status" value="1"/>
</dbReference>
<comment type="caution">
    <text evidence="7">The sequence shown here is derived from an EMBL/GenBank/DDBJ whole genome shotgun (WGS) entry which is preliminary data.</text>
</comment>
<dbReference type="InterPro" id="IPR002477">
    <property type="entry name" value="Peptidoglycan-bd-like"/>
</dbReference>
<dbReference type="Gene3D" id="3.10.105.10">
    <property type="entry name" value="Dipeptide-binding Protein, Domain 3"/>
    <property type="match status" value="1"/>
</dbReference>
<dbReference type="SUPFAM" id="SSF53850">
    <property type="entry name" value="Periplasmic binding protein-like II"/>
    <property type="match status" value="1"/>
</dbReference>
<dbReference type="CDD" id="cd08513">
    <property type="entry name" value="PBP2_thermophilic_Hb8_like"/>
    <property type="match status" value="1"/>
</dbReference>
<dbReference type="Pfam" id="PF00496">
    <property type="entry name" value="SBP_bac_5"/>
    <property type="match status" value="1"/>
</dbReference>
<dbReference type="InterPro" id="IPR030678">
    <property type="entry name" value="Peptide/Ni-bd"/>
</dbReference>
<feature type="transmembrane region" description="Helical" evidence="4">
    <location>
        <begin position="28"/>
        <end position="46"/>
    </location>
</feature>
<name>A0A1G2R954_9BACT</name>
<keyword evidence="2" id="KW-0813">Transport</keyword>
<dbReference type="GO" id="GO:1904680">
    <property type="term" value="F:peptide transmembrane transporter activity"/>
    <property type="evidence" value="ECO:0007669"/>
    <property type="project" value="TreeGrafter"/>
</dbReference>
<accession>A0A1G2R954</accession>
<dbReference type="Pfam" id="PF01471">
    <property type="entry name" value="PG_binding_1"/>
    <property type="match status" value="1"/>
</dbReference>
<dbReference type="GO" id="GO:0042597">
    <property type="term" value="C:periplasmic space"/>
    <property type="evidence" value="ECO:0007669"/>
    <property type="project" value="UniProtKB-ARBA"/>
</dbReference>
<evidence type="ECO:0000256" key="3">
    <source>
        <dbReference type="ARBA" id="ARBA00022729"/>
    </source>
</evidence>
<evidence type="ECO:0000259" key="5">
    <source>
        <dbReference type="Pfam" id="PF00496"/>
    </source>
</evidence>
<keyword evidence="4" id="KW-0472">Membrane</keyword>
<evidence type="ECO:0000313" key="7">
    <source>
        <dbReference type="EMBL" id="OHA68792.1"/>
    </source>
</evidence>
<keyword evidence="3" id="KW-0732">Signal</keyword>
<reference evidence="7 8" key="1">
    <citation type="journal article" date="2016" name="Nat. Commun.">
        <title>Thousands of microbial genomes shed light on interconnected biogeochemical processes in an aquifer system.</title>
        <authorList>
            <person name="Anantharaman K."/>
            <person name="Brown C.T."/>
            <person name="Hug L.A."/>
            <person name="Sharon I."/>
            <person name="Castelle C.J."/>
            <person name="Probst A.J."/>
            <person name="Thomas B.C."/>
            <person name="Singh A."/>
            <person name="Wilkins M.J."/>
            <person name="Karaoz U."/>
            <person name="Brodie E.L."/>
            <person name="Williams K.H."/>
            <person name="Hubbard S.S."/>
            <person name="Banfield J.F."/>
        </authorList>
    </citation>
    <scope>NUCLEOTIDE SEQUENCE [LARGE SCALE GENOMIC DNA]</scope>
</reference>
<keyword evidence="4" id="KW-0812">Transmembrane</keyword>
<dbReference type="Gene3D" id="3.40.190.10">
    <property type="entry name" value="Periplasmic binding protein-like II"/>
    <property type="match status" value="1"/>
</dbReference>
<evidence type="ECO:0000313" key="8">
    <source>
        <dbReference type="Proteomes" id="UP000178529"/>
    </source>
</evidence>